<dbReference type="KEGG" id="qsa:O6P43_004756"/>
<comment type="caution">
    <text evidence="2">The sequence shown here is derived from an EMBL/GenBank/DDBJ whole genome shotgun (WGS) entry which is preliminary data.</text>
</comment>
<keyword evidence="1" id="KW-1133">Transmembrane helix</keyword>
<keyword evidence="1" id="KW-0472">Membrane</keyword>
<dbReference type="AlphaFoldDB" id="A0AAD7Q4H5"/>
<feature type="transmembrane region" description="Helical" evidence="1">
    <location>
        <begin position="113"/>
        <end position="134"/>
    </location>
</feature>
<evidence type="ECO:0000256" key="1">
    <source>
        <dbReference type="SAM" id="Phobius"/>
    </source>
</evidence>
<keyword evidence="3" id="KW-1185">Reference proteome</keyword>
<evidence type="ECO:0000313" key="3">
    <source>
        <dbReference type="Proteomes" id="UP001163823"/>
    </source>
</evidence>
<evidence type="ECO:0000313" key="2">
    <source>
        <dbReference type="EMBL" id="KAJ7974730.1"/>
    </source>
</evidence>
<accession>A0AAD7Q4H5</accession>
<reference evidence="2" key="1">
    <citation type="journal article" date="2023" name="Science">
        <title>Elucidation of the pathway for biosynthesis of saponin adjuvants from the soapbark tree.</title>
        <authorList>
            <person name="Reed J."/>
            <person name="Orme A."/>
            <person name="El-Demerdash A."/>
            <person name="Owen C."/>
            <person name="Martin L.B.B."/>
            <person name="Misra R.C."/>
            <person name="Kikuchi S."/>
            <person name="Rejzek M."/>
            <person name="Martin A.C."/>
            <person name="Harkess A."/>
            <person name="Leebens-Mack J."/>
            <person name="Louveau T."/>
            <person name="Stephenson M.J."/>
            <person name="Osbourn A."/>
        </authorList>
    </citation>
    <scope>NUCLEOTIDE SEQUENCE</scope>
    <source>
        <strain evidence="2">S10</strain>
    </source>
</reference>
<keyword evidence="1" id="KW-0812">Transmembrane</keyword>
<organism evidence="2 3">
    <name type="scientific">Quillaja saponaria</name>
    <name type="common">Soap bark tree</name>
    <dbReference type="NCBI Taxonomy" id="32244"/>
    <lineage>
        <taxon>Eukaryota</taxon>
        <taxon>Viridiplantae</taxon>
        <taxon>Streptophyta</taxon>
        <taxon>Embryophyta</taxon>
        <taxon>Tracheophyta</taxon>
        <taxon>Spermatophyta</taxon>
        <taxon>Magnoliopsida</taxon>
        <taxon>eudicotyledons</taxon>
        <taxon>Gunneridae</taxon>
        <taxon>Pentapetalae</taxon>
        <taxon>rosids</taxon>
        <taxon>fabids</taxon>
        <taxon>Fabales</taxon>
        <taxon>Quillajaceae</taxon>
        <taxon>Quillaja</taxon>
    </lineage>
</organism>
<dbReference type="EMBL" id="JARAOO010000003">
    <property type="protein sequence ID" value="KAJ7974730.1"/>
    <property type="molecule type" value="Genomic_DNA"/>
</dbReference>
<gene>
    <name evidence="2" type="ORF">O6P43_004756</name>
</gene>
<dbReference type="Proteomes" id="UP001163823">
    <property type="component" value="Chromosome 3"/>
</dbReference>
<name>A0AAD7Q4H5_QUISA</name>
<proteinExistence type="predicted"/>
<sequence length="169" mass="19185">MINRCWAKFPDPPDPSTLDHADEDALQRDVLSIECSKTLNEALWLNHDRRDCSNTNSLSTSKEGNMEEGGSSRKFGRFGGTFASRINRAQTNHSQELTQPTVANVIFSSFRSWLLILWAFSGLGFLVVILAVYFDKKRRGNKDKRLLIQEKIFVSGFMETKMTSACLRC</sequence>
<protein>
    <submittedName>
        <fullName evidence="2">Peptidyl serine alpha-galactosyltransferase</fullName>
    </submittedName>
</protein>